<dbReference type="PANTHER" id="PTHR10380">
    <property type="entry name" value="CUTICLE PROTEIN"/>
    <property type="match status" value="1"/>
</dbReference>
<keyword evidence="1" id="KW-0193">Cuticle</keyword>
<proteinExistence type="predicted"/>
<dbReference type="PANTHER" id="PTHR10380:SF196">
    <property type="entry name" value="CUTICULAR PROTEIN 72EA"/>
    <property type="match status" value="1"/>
</dbReference>
<evidence type="ECO:0000256" key="2">
    <source>
        <dbReference type="SAM" id="SignalP"/>
    </source>
</evidence>
<accession>A0ABM1N0T0</accession>
<sequence>MNSIILFSAFLAVAFCAPVEESFVDFAEDTLGNYKLNYITKNSSRTEERTQDGKVIGSYTFLDTDSVKHTVTYVAAEETGFNVDSADLPVAVPETEDNLKTRAEHLALVEHERAINPKSDIEEVPVPVEDVLTKLVLPEIASLPAIAVPEDDAETAAAKAELLAAYAEALDRLAVEYKKLA</sequence>
<dbReference type="GeneID" id="108565459"/>
<dbReference type="InterPro" id="IPR000618">
    <property type="entry name" value="Insect_cuticle"/>
</dbReference>
<reference evidence="4" key="1">
    <citation type="submission" date="2025-08" db="UniProtKB">
        <authorList>
            <consortium name="RefSeq"/>
        </authorList>
    </citation>
    <scope>IDENTIFICATION</scope>
    <source>
        <tissue evidence="4">Whole Larva</tissue>
    </source>
</reference>
<dbReference type="Proteomes" id="UP000695000">
    <property type="component" value="Unplaced"/>
</dbReference>
<protein>
    <submittedName>
        <fullName evidence="4">Uncharacterized protein LOC108565459</fullName>
    </submittedName>
</protein>
<keyword evidence="2" id="KW-0732">Signal</keyword>
<name>A0ABM1N0T0_NICVS</name>
<evidence type="ECO:0000256" key="1">
    <source>
        <dbReference type="PROSITE-ProRule" id="PRU00497"/>
    </source>
</evidence>
<feature type="chain" id="PRO_5045036231" evidence="2">
    <location>
        <begin position="17"/>
        <end position="181"/>
    </location>
</feature>
<dbReference type="Pfam" id="PF00379">
    <property type="entry name" value="Chitin_bind_4"/>
    <property type="match status" value="1"/>
</dbReference>
<keyword evidence="3" id="KW-1185">Reference proteome</keyword>
<dbReference type="RefSeq" id="XP_017780430.1">
    <property type="nucleotide sequence ID" value="XM_017924941.1"/>
</dbReference>
<evidence type="ECO:0000313" key="4">
    <source>
        <dbReference type="RefSeq" id="XP_017780430.1"/>
    </source>
</evidence>
<dbReference type="InterPro" id="IPR050468">
    <property type="entry name" value="Cuticle_Struct_Prot"/>
</dbReference>
<dbReference type="PROSITE" id="PS51155">
    <property type="entry name" value="CHIT_BIND_RR_2"/>
    <property type="match status" value="1"/>
</dbReference>
<organism evidence="3 4">
    <name type="scientific">Nicrophorus vespilloides</name>
    <name type="common">Boreal carrion beetle</name>
    <dbReference type="NCBI Taxonomy" id="110193"/>
    <lineage>
        <taxon>Eukaryota</taxon>
        <taxon>Metazoa</taxon>
        <taxon>Ecdysozoa</taxon>
        <taxon>Arthropoda</taxon>
        <taxon>Hexapoda</taxon>
        <taxon>Insecta</taxon>
        <taxon>Pterygota</taxon>
        <taxon>Neoptera</taxon>
        <taxon>Endopterygota</taxon>
        <taxon>Coleoptera</taxon>
        <taxon>Polyphaga</taxon>
        <taxon>Staphyliniformia</taxon>
        <taxon>Silphidae</taxon>
        <taxon>Nicrophorinae</taxon>
        <taxon>Nicrophorus</taxon>
    </lineage>
</organism>
<gene>
    <name evidence="4" type="primary">LOC108565459</name>
</gene>
<feature type="signal peptide" evidence="2">
    <location>
        <begin position="1"/>
        <end position="16"/>
    </location>
</feature>
<evidence type="ECO:0000313" key="3">
    <source>
        <dbReference type="Proteomes" id="UP000695000"/>
    </source>
</evidence>